<gene>
    <name evidence="2" type="ORF">CKY47_04900</name>
</gene>
<keyword evidence="3" id="KW-1185">Reference proteome</keyword>
<dbReference type="EMBL" id="NSDM01000001">
    <property type="protein sequence ID" value="MDQ2583330.1"/>
    <property type="molecule type" value="Genomic_DNA"/>
</dbReference>
<dbReference type="Pfam" id="PF14029">
    <property type="entry name" value="DUF4244"/>
    <property type="match status" value="1"/>
</dbReference>
<dbReference type="Proteomes" id="UP001225605">
    <property type="component" value="Unassembled WGS sequence"/>
</dbReference>
<sequence>MSTAEYAIGTLAAAGLAMVLYGIVNGDWVVDAVRGLLEQAFTVGL</sequence>
<accession>A0ABU0WU02</accession>
<dbReference type="InterPro" id="IPR025338">
    <property type="entry name" value="DUF4244"/>
</dbReference>
<evidence type="ECO:0000313" key="3">
    <source>
        <dbReference type="Proteomes" id="UP001225605"/>
    </source>
</evidence>
<evidence type="ECO:0008006" key="4">
    <source>
        <dbReference type="Google" id="ProtNLM"/>
    </source>
</evidence>
<organism evidence="2 3">
    <name type="scientific">Saccharothrix yanglingensis</name>
    <dbReference type="NCBI Taxonomy" id="659496"/>
    <lineage>
        <taxon>Bacteria</taxon>
        <taxon>Bacillati</taxon>
        <taxon>Actinomycetota</taxon>
        <taxon>Actinomycetes</taxon>
        <taxon>Pseudonocardiales</taxon>
        <taxon>Pseudonocardiaceae</taxon>
        <taxon>Saccharothrix</taxon>
    </lineage>
</organism>
<feature type="transmembrane region" description="Helical" evidence="1">
    <location>
        <begin position="6"/>
        <end position="24"/>
    </location>
</feature>
<comment type="caution">
    <text evidence="2">The sequence shown here is derived from an EMBL/GenBank/DDBJ whole genome shotgun (WGS) entry which is preliminary data.</text>
</comment>
<evidence type="ECO:0000256" key="1">
    <source>
        <dbReference type="SAM" id="Phobius"/>
    </source>
</evidence>
<reference evidence="2 3" key="1">
    <citation type="submission" date="2017-06" db="EMBL/GenBank/DDBJ databases">
        <title>Cultured bacterium strain Saccharothrix yanglingensis Hhs.015.</title>
        <authorList>
            <person name="Xia Y."/>
        </authorList>
    </citation>
    <scope>NUCLEOTIDE SEQUENCE [LARGE SCALE GENOMIC DNA]</scope>
    <source>
        <strain evidence="2 3">Hhs.015</strain>
    </source>
</reference>
<proteinExistence type="predicted"/>
<keyword evidence="1" id="KW-0812">Transmembrane</keyword>
<name>A0ABU0WU02_9PSEU</name>
<evidence type="ECO:0000313" key="2">
    <source>
        <dbReference type="EMBL" id="MDQ2583330.1"/>
    </source>
</evidence>
<keyword evidence="1" id="KW-1133">Transmembrane helix</keyword>
<keyword evidence="1" id="KW-0472">Membrane</keyword>
<protein>
    <recommendedName>
        <fullName evidence="4">DUF4244 domain-containing protein</fullName>
    </recommendedName>
</protein>